<keyword evidence="1" id="KW-0472">Membrane</keyword>
<sequence length="99" mass="11459">FTSSTVEQTRMADENDIIDLKQTLAVSDYLGVVAVWLVFFVVVFVISFSCLNWCCIQKEDDITIFEKWGAPRKMKMGVHRLSVVERKAEEERKMVARLL</sequence>
<dbReference type="EMBL" id="BTSY01000003">
    <property type="protein sequence ID" value="GMT19597.1"/>
    <property type="molecule type" value="Genomic_DNA"/>
</dbReference>
<proteinExistence type="predicted"/>
<protein>
    <submittedName>
        <fullName evidence="2">Uncharacterized protein</fullName>
    </submittedName>
</protein>
<dbReference type="Pfam" id="PF21525">
    <property type="entry name" value="Nlp36"/>
    <property type="match status" value="1"/>
</dbReference>
<keyword evidence="1" id="KW-1133">Transmembrane helix</keyword>
<evidence type="ECO:0000313" key="2">
    <source>
        <dbReference type="EMBL" id="GMT19597.1"/>
    </source>
</evidence>
<feature type="transmembrane region" description="Helical" evidence="1">
    <location>
        <begin position="29"/>
        <end position="51"/>
    </location>
</feature>
<accession>A0AAV5VIM8</accession>
<dbReference type="Proteomes" id="UP001432322">
    <property type="component" value="Unassembled WGS sequence"/>
</dbReference>
<gene>
    <name evidence="2" type="ORF">PFISCL1PPCAC_10894</name>
</gene>
<organism evidence="2 3">
    <name type="scientific">Pristionchus fissidentatus</name>
    <dbReference type="NCBI Taxonomy" id="1538716"/>
    <lineage>
        <taxon>Eukaryota</taxon>
        <taxon>Metazoa</taxon>
        <taxon>Ecdysozoa</taxon>
        <taxon>Nematoda</taxon>
        <taxon>Chromadorea</taxon>
        <taxon>Rhabditida</taxon>
        <taxon>Rhabditina</taxon>
        <taxon>Diplogasteromorpha</taxon>
        <taxon>Diplogasteroidea</taxon>
        <taxon>Neodiplogasteridae</taxon>
        <taxon>Pristionchus</taxon>
    </lineage>
</organism>
<feature type="non-terminal residue" evidence="2">
    <location>
        <position position="1"/>
    </location>
</feature>
<name>A0AAV5VIM8_9BILA</name>
<reference evidence="2" key="1">
    <citation type="submission" date="2023-10" db="EMBL/GenBank/DDBJ databases">
        <title>Genome assembly of Pristionchus species.</title>
        <authorList>
            <person name="Yoshida K."/>
            <person name="Sommer R.J."/>
        </authorList>
    </citation>
    <scope>NUCLEOTIDE SEQUENCE</scope>
    <source>
        <strain evidence="2">RS5133</strain>
    </source>
</reference>
<dbReference type="AlphaFoldDB" id="A0AAV5VIM8"/>
<evidence type="ECO:0000313" key="3">
    <source>
        <dbReference type="Proteomes" id="UP001432322"/>
    </source>
</evidence>
<evidence type="ECO:0000256" key="1">
    <source>
        <dbReference type="SAM" id="Phobius"/>
    </source>
</evidence>
<comment type="caution">
    <text evidence="2">The sequence shown here is derived from an EMBL/GenBank/DDBJ whole genome shotgun (WGS) entry which is preliminary data.</text>
</comment>
<keyword evidence="3" id="KW-1185">Reference proteome</keyword>
<keyword evidence="1" id="KW-0812">Transmembrane</keyword>